<evidence type="ECO:0000313" key="1">
    <source>
        <dbReference type="EMBL" id="CAH2396471.1"/>
    </source>
</evidence>
<proteinExistence type="predicted"/>
<gene>
    <name evidence="1" type="ORF">MES5069_1340009</name>
</gene>
<accession>A0ABM9DK79</accession>
<comment type="caution">
    <text evidence="1">The sequence shown here is derived from an EMBL/GenBank/DDBJ whole genome shotgun (WGS) entry which is preliminary data.</text>
</comment>
<protein>
    <submittedName>
        <fullName evidence="1">Uncharacterized protein</fullName>
    </submittedName>
</protein>
<dbReference type="EMBL" id="CAKXZT010000040">
    <property type="protein sequence ID" value="CAH2396471.1"/>
    <property type="molecule type" value="Genomic_DNA"/>
</dbReference>
<keyword evidence="2" id="KW-1185">Reference proteome</keyword>
<name>A0ABM9DK79_9HYPH</name>
<evidence type="ECO:0000313" key="2">
    <source>
        <dbReference type="Proteomes" id="UP001153050"/>
    </source>
</evidence>
<dbReference type="Proteomes" id="UP001153050">
    <property type="component" value="Unassembled WGS sequence"/>
</dbReference>
<organism evidence="1 2">
    <name type="scientific">Mesorhizobium escarrei</name>
    <dbReference type="NCBI Taxonomy" id="666018"/>
    <lineage>
        <taxon>Bacteria</taxon>
        <taxon>Pseudomonadati</taxon>
        <taxon>Pseudomonadota</taxon>
        <taxon>Alphaproteobacteria</taxon>
        <taxon>Hyphomicrobiales</taxon>
        <taxon>Phyllobacteriaceae</taxon>
        <taxon>Mesorhizobium</taxon>
    </lineage>
</organism>
<reference evidence="1 2" key="1">
    <citation type="submission" date="2022-03" db="EMBL/GenBank/DDBJ databases">
        <authorList>
            <person name="Brunel B."/>
        </authorList>
    </citation>
    <scope>NUCLEOTIDE SEQUENCE [LARGE SCALE GENOMIC DNA]</scope>
    <source>
        <strain evidence="1">STM5069sample</strain>
    </source>
</reference>
<sequence length="28" mass="2966">MEARFPNLGMGVALDIGSKVATGEMKWG</sequence>